<organism evidence="5 6">
    <name type="scientific">Aporhodopirellula aestuarii</name>
    <dbReference type="NCBI Taxonomy" id="2950107"/>
    <lineage>
        <taxon>Bacteria</taxon>
        <taxon>Pseudomonadati</taxon>
        <taxon>Planctomycetota</taxon>
        <taxon>Planctomycetia</taxon>
        <taxon>Pirellulales</taxon>
        <taxon>Pirellulaceae</taxon>
        <taxon>Aporhodopirellula</taxon>
    </lineage>
</organism>
<dbReference type="RefSeq" id="WP_250933814.1">
    <property type="nucleotide sequence ID" value="NZ_JAMQBK010000141.1"/>
</dbReference>
<feature type="chain" id="PRO_5045130655" evidence="3">
    <location>
        <begin position="22"/>
        <end position="161"/>
    </location>
</feature>
<gene>
    <name evidence="5" type="ORF">NB063_31735</name>
</gene>
<evidence type="ECO:0000259" key="4">
    <source>
        <dbReference type="Pfam" id="PF00884"/>
    </source>
</evidence>
<dbReference type="PANTHER" id="PTHR42693">
    <property type="entry name" value="ARYLSULFATASE FAMILY MEMBER"/>
    <property type="match status" value="1"/>
</dbReference>
<name>A0ABT0UDT6_9BACT</name>
<dbReference type="Gene3D" id="3.40.720.10">
    <property type="entry name" value="Alkaline Phosphatase, subunit A"/>
    <property type="match status" value="1"/>
</dbReference>
<evidence type="ECO:0000313" key="6">
    <source>
        <dbReference type="Proteomes" id="UP001202961"/>
    </source>
</evidence>
<reference evidence="5 6" key="1">
    <citation type="journal article" date="2022" name="Syst. Appl. Microbiol.">
        <title>Rhodopirellula aestuarii sp. nov., a novel member of the genus Rhodopirellula isolated from brackish sediments collected in the Tagus River estuary, Portugal.</title>
        <authorList>
            <person name="Vitorino I.R."/>
            <person name="Klimek D."/>
            <person name="Calusinska M."/>
            <person name="Lobo-da-Cunha A."/>
            <person name="Vasconcelos V."/>
            <person name="Lage O.M."/>
        </authorList>
    </citation>
    <scope>NUCLEOTIDE SEQUENCE [LARGE SCALE GENOMIC DNA]</scope>
    <source>
        <strain evidence="5 6">ICT_H3.1</strain>
    </source>
</reference>
<evidence type="ECO:0000256" key="2">
    <source>
        <dbReference type="ARBA" id="ARBA00022801"/>
    </source>
</evidence>
<comment type="caution">
    <text evidence="5">The sequence shown here is derived from an EMBL/GenBank/DDBJ whole genome shotgun (WGS) entry which is preliminary data.</text>
</comment>
<feature type="domain" description="Sulfatase N-terminal" evidence="4">
    <location>
        <begin position="25"/>
        <end position="149"/>
    </location>
</feature>
<dbReference type="PANTHER" id="PTHR42693:SF53">
    <property type="entry name" value="ENDO-4-O-SULFATASE"/>
    <property type="match status" value="1"/>
</dbReference>
<dbReference type="InterPro" id="IPR050738">
    <property type="entry name" value="Sulfatase"/>
</dbReference>
<dbReference type="SUPFAM" id="SSF53649">
    <property type="entry name" value="Alkaline phosphatase-like"/>
    <property type="match status" value="1"/>
</dbReference>
<proteinExistence type="inferred from homology"/>
<dbReference type="InterPro" id="IPR000917">
    <property type="entry name" value="Sulfatase_N"/>
</dbReference>
<feature type="signal peptide" evidence="3">
    <location>
        <begin position="1"/>
        <end position="21"/>
    </location>
</feature>
<protein>
    <submittedName>
        <fullName evidence="5">Sulfatase-like hydrolase/transferase</fullName>
    </submittedName>
</protein>
<keyword evidence="3" id="KW-0732">Signal</keyword>
<keyword evidence="6" id="KW-1185">Reference proteome</keyword>
<sequence length="161" mass="17253">MKSLPLHTTLLLLLFSATATADDRPNIIVLYTDDHGYADLSCQGVVDDVRTPNVDALAKSGVLARNGYSTAPQCIPSRAGLLVGKFQSKFGVEANGQSLEGFDKELTIAERLQSAGYITAQFGKWHLGASVKITDHGFKHVYSQNSGGQFAANISLGLVRK</sequence>
<dbReference type="EMBL" id="JAMQBK010000141">
    <property type="protein sequence ID" value="MCM2375217.1"/>
    <property type="molecule type" value="Genomic_DNA"/>
</dbReference>
<accession>A0ABT0UDT6</accession>
<dbReference type="Proteomes" id="UP001202961">
    <property type="component" value="Unassembled WGS sequence"/>
</dbReference>
<comment type="similarity">
    <text evidence="1">Belongs to the sulfatase family.</text>
</comment>
<keyword evidence="2" id="KW-0378">Hydrolase</keyword>
<evidence type="ECO:0000256" key="1">
    <source>
        <dbReference type="ARBA" id="ARBA00008779"/>
    </source>
</evidence>
<evidence type="ECO:0000313" key="5">
    <source>
        <dbReference type="EMBL" id="MCM2375217.1"/>
    </source>
</evidence>
<dbReference type="Pfam" id="PF00884">
    <property type="entry name" value="Sulfatase"/>
    <property type="match status" value="1"/>
</dbReference>
<evidence type="ECO:0000256" key="3">
    <source>
        <dbReference type="SAM" id="SignalP"/>
    </source>
</evidence>
<dbReference type="InterPro" id="IPR017850">
    <property type="entry name" value="Alkaline_phosphatase_core_sf"/>
</dbReference>